<dbReference type="EMBL" id="JAHUTJ010033986">
    <property type="protein sequence ID" value="MED6277623.1"/>
    <property type="molecule type" value="Genomic_DNA"/>
</dbReference>
<evidence type="ECO:0000313" key="2">
    <source>
        <dbReference type="Proteomes" id="UP001352852"/>
    </source>
</evidence>
<name>A0ABU7DRC3_9TELE</name>
<proteinExistence type="predicted"/>
<organism evidence="1 2">
    <name type="scientific">Characodon lateralis</name>
    <dbReference type="NCBI Taxonomy" id="208331"/>
    <lineage>
        <taxon>Eukaryota</taxon>
        <taxon>Metazoa</taxon>
        <taxon>Chordata</taxon>
        <taxon>Craniata</taxon>
        <taxon>Vertebrata</taxon>
        <taxon>Euteleostomi</taxon>
        <taxon>Actinopterygii</taxon>
        <taxon>Neopterygii</taxon>
        <taxon>Teleostei</taxon>
        <taxon>Neoteleostei</taxon>
        <taxon>Acanthomorphata</taxon>
        <taxon>Ovalentaria</taxon>
        <taxon>Atherinomorphae</taxon>
        <taxon>Cyprinodontiformes</taxon>
        <taxon>Goodeidae</taxon>
        <taxon>Characodon</taxon>
    </lineage>
</organism>
<keyword evidence="2" id="KW-1185">Reference proteome</keyword>
<evidence type="ECO:0000313" key="1">
    <source>
        <dbReference type="EMBL" id="MED6277623.1"/>
    </source>
</evidence>
<sequence>MQKFKYAVNTMILNYFRKAQTMALLCRVLMLMQNIPVNILFDTMETSNIRQDIRKRTVDRHMSGKVQRSTCDQTSTNIMGMFRKETGSVSQRWTGSDVKCVNNPKSKS</sequence>
<dbReference type="Proteomes" id="UP001352852">
    <property type="component" value="Unassembled WGS sequence"/>
</dbReference>
<protein>
    <submittedName>
        <fullName evidence="1">Uncharacterized protein</fullName>
    </submittedName>
</protein>
<gene>
    <name evidence="1" type="ORF">CHARACLAT_015395</name>
</gene>
<reference evidence="1 2" key="1">
    <citation type="submission" date="2021-06" db="EMBL/GenBank/DDBJ databases">
        <authorList>
            <person name="Palmer J.M."/>
        </authorList>
    </citation>
    <scope>NUCLEOTIDE SEQUENCE [LARGE SCALE GENOMIC DNA]</scope>
    <source>
        <strain evidence="1 2">CL_MEX2019</strain>
        <tissue evidence="1">Muscle</tissue>
    </source>
</reference>
<accession>A0ABU7DRC3</accession>
<comment type="caution">
    <text evidence="1">The sequence shown here is derived from an EMBL/GenBank/DDBJ whole genome shotgun (WGS) entry which is preliminary data.</text>
</comment>